<comment type="caution">
    <text evidence="3">The sequence shown here is derived from an EMBL/GenBank/DDBJ whole genome shotgun (WGS) entry which is preliminary data.</text>
</comment>
<dbReference type="EMBL" id="PGFZ01000009">
    <property type="protein sequence ID" value="POZ50573.1"/>
    <property type="molecule type" value="Genomic_DNA"/>
</dbReference>
<gene>
    <name evidence="3" type="ORF">AADEFJLK_03465</name>
</gene>
<dbReference type="InterPro" id="IPR044946">
    <property type="entry name" value="Restrct_endonuc_typeI_TRD_sf"/>
</dbReference>
<protein>
    <recommendedName>
        <fullName evidence="5">Type I restriction modification DNA specificity domain-containing protein</fullName>
    </recommendedName>
</protein>
<sequence>MSFPRYENYKDSGVEWLGEVPEHWGVAPLKRGFEVRLGKMLQPESSSHDELLPYLRTANIQWYGVDVSDIKLMWFSQKERSQLTLQSDDLLISEGGDVGRSALWRGEIDNCHFQNSINRVRARESNSGGYLYRHGRLVKFNGLRLKKLFTGPPGGGGFCRLVSRV</sequence>
<dbReference type="SUPFAM" id="SSF116734">
    <property type="entry name" value="DNA methylase specificity domain"/>
    <property type="match status" value="1"/>
</dbReference>
<proteinExistence type="predicted"/>
<keyword evidence="2" id="KW-0238">DNA-binding</keyword>
<dbReference type="AlphaFoldDB" id="A0A2S5CID0"/>
<dbReference type="Proteomes" id="UP000237423">
    <property type="component" value="Unassembled WGS sequence"/>
</dbReference>
<name>A0A2S5CID0_9GAMM</name>
<dbReference type="GO" id="GO:0009307">
    <property type="term" value="P:DNA restriction-modification system"/>
    <property type="evidence" value="ECO:0007669"/>
    <property type="project" value="UniProtKB-KW"/>
</dbReference>
<reference evidence="3 4" key="1">
    <citation type="submission" date="2017-11" db="EMBL/GenBank/DDBJ databases">
        <title>Draft Genome Sequence of Methylobacter psychrotolerans Sph1T, an Obligate Methanotroph from Low-Temperature Environments.</title>
        <authorList>
            <person name="Oshkin I.Y."/>
            <person name="Miroshnikov K."/>
            <person name="Belova S.E."/>
            <person name="Korzhenkov A."/>
            <person name="Toshchakov S.V."/>
            <person name="Dedysh S.N."/>
        </authorList>
    </citation>
    <scope>NUCLEOTIDE SEQUENCE [LARGE SCALE GENOMIC DNA]</scope>
    <source>
        <strain evidence="3 4">Sph1</strain>
    </source>
</reference>
<dbReference type="REBASE" id="260703">
    <property type="entry name" value="S1.MpsSph1ORF3467P"/>
</dbReference>
<accession>A0A2S5CID0</accession>
<evidence type="ECO:0000313" key="3">
    <source>
        <dbReference type="EMBL" id="POZ50573.1"/>
    </source>
</evidence>
<evidence type="ECO:0000256" key="2">
    <source>
        <dbReference type="ARBA" id="ARBA00023125"/>
    </source>
</evidence>
<dbReference type="RefSeq" id="WP_103975120.1">
    <property type="nucleotide sequence ID" value="NZ_PGFZ01000009.1"/>
</dbReference>
<evidence type="ECO:0000313" key="4">
    <source>
        <dbReference type="Proteomes" id="UP000237423"/>
    </source>
</evidence>
<evidence type="ECO:0008006" key="5">
    <source>
        <dbReference type="Google" id="ProtNLM"/>
    </source>
</evidence>
<evidence type="ECO:0000256" key="1">
    <source>
        <dbReference type="ARBA" id="ARBA00022747"/>
    </source>
</evidence>
<organism evidence="3 4">
    <name type="scientific">Methylovulum psychrotolerans</name>
    <dbReference type="NCBI Taxonomy" id="1704499"/>
    <lineage>
        <taxon>Bacteria</taxon>
        <taxon>Pseudomonadati</taxon>
        <taxon>Pseudomonadota</taxon>
        <taxon>Gammaproteobacteria</taxon>
        <taxon>Methylococcales</taxon>
        <taxon>Methylococcaceae</taxon>
        <taxon>Methylovulum</taxon>
    </lineage>
</organism>
<keyword evidence="1" id="KW-0680">Restriction system</keyword>
<dbReference type="Gene3D" id="3.90.220.20">
    <property type="entry name" value="DNA methylase specificity domains"/>
    <property type="match status" value="1"/>
</dbReference>
<dbReference type="GO" id="GO:0003677">
    <property type="term" value="F:DNA binding"/>
    <property type="evidence" value="ECO:0007669"/>
    <property type="project" value="UniProtKB-KW"/>
</dbReference>